<dbReference type="AlphaFoldDB" id="A0AAD9VDR8"/>
<gene>
    <name evidence="1" type="ORF">P5673_004529</name>
</gene>
<comment type="caution">
    <text evidence="1">The sequence shown here is derived from an EMBL/GenBank/DDBJ whole genome shotgun (WGS) entry which is preliminary data.</text>
</comment>
<proteinExistence type="predicted"/>
<reference evidence="1" key="1">
    <citation type="journal article" date="2023" name="G3 (Bethesda)">
        <title>Whole genome assembly and annotation of the endangered Caribbean coral Acropora cervicornis.</title>
        <authorList>
            <person name="Selwyn J.D."/>
            <person name="Vollmer S.V."/>
        </authorList>
    </citation>
    <scope>NUCLEOTIDE SEQUENCE</scope>
    <source>
        <strain evidence="1">K2</strain>
    </source>
</reference>
<sequence length="245" mass="28117">MTGIKRKQERVGIRIVMSEIFIFKVIFSGETESLYSGFYYLALHFPLHGVIELMESRPPGLVLLHFTRMTKRLRKFVENKVPWGRTVFRFKDYSALNFVPGTFGFAFPGGTGNEVALCKEESIFNQLNNGDFDVSQPKTNVDDENYSRSQYSHNISQSCWGDLDIHVPVGRIERVLDVDVQIRLDKTKTQLGLEMAEDPTKLFCCSPRFLGDDDLGTTISYVFQASRREDPERGVKATWIYFTID</sequence>
<reference evidence="1" key="2">
    <citation type="journal article" date="2023" name="Science">
        <title>Genomic signatures of disease resistance in endangered staghorn corals.</title>
        <authorList>
            <person name="Vollmer S.V."/>
            <person name="Selwyn J.D."/>
            <person name="Despard B.A."/>
            <person name="Roesel C.L."/>
        </authorList>
    </citation>
    <scope>NUCLEOTIDE SEQUENCE</scope>
    <source>
        <strain evidence="1">K2</strain>
    </source>
</reference>
<accession>A0AAD9VDR8</accession>
<dbReference type="Proteomes" id="UP001249851">
    <property type="component" value="Unassembled WGS sequence"/>
</dbReference>
<evidence type="ECO:0000313" key="2">
    <source>
        <dbReference type="Proteomes" id="UP001249851"/>
    </source>
</evidence>
<evidence type="ECO:0000313" key="1">
    <source>
        <dbReference type="EMBL" id="KAK2570828.1"/>
    </source>
</evidence>
<organism evidence="1 2">
    <name type="scientific">Acropora cervicornis</name>
    <name type="common">Staghorn coral</name>
    <dbReference type="NCBI Taxonomy" id="6130"/>
    <lineage>
        <taxon>Eukaryota</taxon>
        <taxon>Metazoa</taxon>
        <taxon>Cnidaria</taxon>
        <taxon>Anthozoa</taxon>
        <taxon>Hexacorallia</taxon>
        <taxon>Scleractinia</taxon>
        <taxon>Astrocoeniina</taxon>
        <taxon>Acroporidae</taxon>
        <taxon>Acropora</taxon>
    </lineage>
</organism>
<protein>
    <submittedName>
        <fullName evidence="1">Uncharacterized protein</fullName>
    </submittedName>
</protein>
<name>A0AAD9VDR8_ACRCE</name>
<keyword evidence="2" id="KW-1185">Reference proteome</keyword>
<dbReference type="EMBL" id="JARQWQ010000007">
    <property type="protein sequence ID" value="KAK2570828.1"/>
    <property type="molecule type" value="Genomic_DNA"/>
</dbReference>